<name>A0A1K2HF24_9NEIS</name>
<keyword evidence="1" id="KW-0732">Signal</keyword>
<evidence type="ECO:0000256" key="1">
    <source>
        <dbReference type="SAM" id="SignalP"/>
    </source>
</evidence>
<reference evidence="2 3" key="1">
    <citation type="submission" date="2016-11" db="EMBL/GenBank/DDBJ databases">
        <authorList>
            <person name="Jaros S."/>
            <person name="Januszkiewicz K."/>
            <person name="Wedrychowicz H."/>
        </authorList>
    </citation>
    <scope>NUCLEOTIDE SEQUENCE [LARGE SCALE GENOMIC DNA]</scope>
    <source>
        <strain evidence="2 3">DSM 18899</strain>
    </source>
</reference>
<dbReference type="SUPFAM" id="SSF159238">
    <property type="entry name" value="SO1590-like"/>
    <property type="match status" value="1"/>
</dbReference>
<evidence type="ECO:0008006" key="4">
    <source>
        <dbReference type="Google" id="ProtNLM"/>
    </source>
</evidence>
<dbReference type="Gene3D" id="2.40.350.10">
    <property type="entry name" value="SO1590-like"/>
    <property type="match status" value="1"/>
</dbReference>
<feature type="signal peptide" evidence="1">
    <location>
        <begin position="1"/>
        <end position="25"/>
    </location>
</feature>
<dbReference type="Pfam" id="PF11528">
    <property type="entry name" value="DUF3224"/>
    <property type="match status" value="1"/>
</dbReference>
<dbReference type="RefSeq" id="WP_084658346.1">
    <property type="nucleotide sequence ID" value="NZ_FPKR01000005.1"/>
</dbReference>
<dbReference type="InterPro" id="IPR023159">
    <property type="entry name" value="SO1590-like_sf"/>
</dbReference>
<evidence type="ECO:0000313" key="2">
    <source>
        <dbReference type="EMBL" id="SFZ75382.1"/>
    </source>
</evidence>
<keyword evidence="3" id="KW-1185">Reference proteome</keyword>
<dbReference type="Proteomes" id="UP000186513">
    <property type="component" value="Unassembled WGS sequence"/>
</dbReference>
<protein>
    <recommendedName>
        <fullName evidence="4">DUF3224 domain-containing protein</fullName>
    </recommendedName>
</protein>
<gene>
    <name evidence="2" type="ORF">SAMN02745887_01570</name>
</gene>
<organism evidence="2 3">
    <name type="scientific">Chitinimonas taiwanensis DSM 18899</name>
    <dbReference type="NCBI Taxonomy" id="1121279"/>
    <lineage>
        <taxon>Bacteria</taxon>
        <taxon>Pseudomonadati</taxon>
        <taxon>Pseudomonadota</taxon>
        <taxon>Betaproteobacteria</taxon>
        <taxon>Neisseriales</taxon>
        <taxon>Chitinibacteraceae</taxon>
        <taxon>Chitinimonas</taxon>
    </lineage>
</organism>
<dbReference type="STRING" id="1121279.SAMN02745887_01570"/>
<dbReference type="EMBL" id="FPKR01000005">
    <property type="protein sequence ID" value="SFZ75382.1"/>
    <property type="molecule type" value="Genomic_DNA"/>
</dbReference>
<dbReference type="AlphaFoldDB" id="A0A1K2HF24"/>
<accession>A0A1K2HF24</accession>
<dbReference type="OrthoDB" id="69764at2"/>
<sequence length="170" mass="17856">MHAFAIPRGSFVAAVSLLIALPSLAAEPASSAAPAPVVREQVHGHFEVELKPLGDAVSSQGVTLGRMSLDKHFHGALEARGEGEMLTALTSNKGSAGYVAMERVSGSLQGRQGSFVLQHSCSMQAGAQSLTIEVVPDSASGDLVGLRGSMRITVRDGQHLYDFDYTLPVR</sequence>
<evidence type="ECO:0000313" key="3">
    <source>
        <dbReference type="Proteomes" id="UP000186513"/>
    </source>
</evidence>
<feature type="chain" id="PRO_5012046569" description="DUF3224 domain-containing protein" evidence="1">
    <location>
        <begin position="26"/>
        <end position="170"/>
    </location>
</feature>
<proteinExistence type="predicted"/>
<dbReference type="InterPro" id="IPR021607">
    <property type="entry name" value="DUF3224"/>
</dbReference>